<reference evidence="2" key="1">
    <citation type="journal article" date="2019" name="Int. J. Syst. Evol. Microbiol.">
        <title>The Global Catalogue of Microorganisms (GCM) 10K type strain sequencing project: providing services to taxonomists for standard genome sequencing and annotation.</title>
        <authorList>
            <consortium name="The Broad Institute Genomics Platform"/>
            <consortium name="The Broad Institute Genome Sequencing Center for Infectious Disease"/>
            <person name="Wu L."/>
            <person name="Ma J."/>
        </authorList>
    </citation>
    <scope>NUCLEOTIDE SEQUENCE [LARGE SCALE GENOMIC DNA]</scope>
    <source>
        <strain evidence="2">JCM 15910</strain>
    </source>
</reference>
<comment type="caution">
    <text evidence="1">The sequence shown here is derived from an EMBL/GenBank/DDBJ whole genome shotgun (WGS) entry which is preliminary data.</text>
</comment>
<gene>
    <name evidence="1" type="ORF">GCM10009115_09210</name>
</gene>
<proteinExistence type="predicted"/>
<evidence type="ECO:0000313" key="2">
    <source>
        <dbReference type="Proteomes" id="UP001500738"/>
    </source>
</evidence>
<organism evidence="1 2">
    <name type="scientific">Sphingopyxis soli</name>
    <dbReference type="NCBI Taxonomy" id="592051"/>
    <lineage>
        <taxon>Bacteria</taxon>
        <taxon>Pseudomonadati</taxon>
        <taxon>Pseudomonadota</taxon>
        <taxon>Alphaproteobacteria</taxon>
        <taxon>Sphingomonadales</taxon>
        <taxon>Sphingomonadaceae</taxon>
        <taxon>Sphingopyxis</taxon>
    </lineage>
</organism>
<dbReference type="EMBL" id="BAAAFE010000003">
    <property type="protein sequence ID" value="GAA0862460.1"/>
    <property type="molecule type" value="Genomic_DNA"/>
</dbReference>
<keyword evidence="2" id="KW-1185">Reference proteome</keyword>
<name>A0ABP3XBL5_9SPHN</name>
<accession>A0ABP3XBL5</accession>
<sequence>MSAAVVKLPTAASHKVKNGRWKEQRRAGSALRREQGLFDFPLHHNREAVIKAERLADFMVENLPMRAELAVRLGLVQILEPEQVAELRGNVVSSNQALTLIELALADPLTQHLIWTVLQRRGLV</sequence>
<evidence type="ECO:0000313" key="1">
    <source>
        <dbReference type="EMBL" id="GAA0862460.1"/>
    </source>
</evidence>
<dbReference type="RefSeq" id="WP_215351177.1">
    <property type="nucleotide sequence ID" value="NZ_BAAAFE010000003.1"/>
</dbReference>
<protein>
    <submittedName>
        <fullName evidence="1">Uncharacterized protein</fullName>
    </submittedName>
</protein>
<dbReference type="Proteomes" id="UP001500738">
    <property type="component" value="Unassembled WGS sequence"/>
</dbReference>